<comment type="caution">
    <text evidence="5">The sequence shown here is derived from an EMBL/GenBank/DDBJ whole genome shotgun (WGS) entry which is preliminary data.</text>
</comment>
<keyword evidence="6" id="KW-1185">Reference proteome</keyword>
<dbReference type="AlphaFoldDB" id="A0A1V4KMU9"/>
<evidence type="ECO:0000256" key="4">
    <source>
        <dbReference type="ARBA" id="ARBA00023212"/>
    </source>
</evidence>
<dbReference type="Pfam" id="PF00435">
    <property type="entry name" value="Spectrin"/>
    <property type="match status" value="1"/>
</dbReference>
<accession>A0A1V4KMU9</accession>
<dbReference type="SUPFAM" id="SSF46966">
    <property type="entry name" value="Spectrin repeat"/>
    <property type="match status" value="2"/>
</dbReference>
<protein>
    <submittedName>
        <fullName evidence="5">Uncharacterized protein</fullName>
    </submittedName>
</protein>
<evidence type="ECO:0000256" key="2">
    <source>
        <dbReference type="ARBA" id="ARBA00022490"/>
    </source>
</evidence>
<keyword evidence="2" id="KW-0963">Cytoplasm</keyword>
<dbReference type="PANTHER" id="PTHR12268">
    <property type="entry name" value="E3 UBIQUITIN-PROTEIN LIGASE KCMF1"/>
    <property type="match status" value="1"/>
</dbReference>
<dbReference type="PANTHER" id="PTHR12268:SF14">
    <property type="entry name" value="DYSTROPHIN-1"/>
    <property type="match status" value="1"/>
</dbReference>
<dbReference type="GO" id="GO:0005886">
    <property type="term" value="C:plasma membrane"/>
    <property type="evidence" value="ECO:0007669"/>
    <property type="project" value="TreeGrafter"/>
</dbReference>
<evidence type="ECO:0000256" key="3">
    <source>
        <dbReference type="ARBA" id="ARBA00022837"/>
    </source>
</evidence>
<dbReference type="OrthoDB" id="10016565at2759"/>
<dbReference type="STRING" id="372326.A0A1V4KMU9"/>
<keyword evidence="4" id="KW-0206">Cytoskeleton</keyword>
<dbReference type="EMBL" id="LSYS01002741">
    <property type="protein sequence ID" value="OPJ85731.1"/>
    <property type="molecule type" value="Genomic_DNA"/>
</dbReference>
<dbReference type="Proteomes" id="UP000190648">
    <property type="component" value="Unassembled WGS sequence"/>
</dbReference>
<organism evidence="5 6">
    <name type="scientific">Patagioenas fasciata monilis</name>
    <dbReference type="NCBI Taxonomy" id="372326"/>
    <lineage>
        <taxon>Eukaryota</taxon>
        <taxon>Metazoa</taxon>
        <taxon>Chordata</taxon>
        <taxon>Craniata</taxon>
        <taxon>Vertebrata</taxon>
        <taxon>Euteleostomi</taxon>
        <taxon>Archelosauria</taxon>
        <taxon>Archosauria</taxon>
        <taxon>Dinosauria</taxon>
        <taxon>Saurischia</taxon>
        <taxon>Theropoda</taxon>
        <taxon>Coelurosauria</taxon>
        <taxon>Aves</taxon>
        <taxon>Neognathae</taxon>
        <taxon>Neoaves</taxon>
        <taxon>Columbimorphae</taxon>
        <taxon>Columbiformes</taxon>
        <taxon>Columbidae</taxon>
        <taxon>Patagioenas</taxon>
    </lineage>
</organism>
<proteinExistence type="predicted"/>
<sequence>MEELVRNQKPPSAEVKVAKAQLEEQKLLRRLLEERRPRVELVLQDRAHGTGTAAPEGTGGRHGLGERWDELMREAEARYGHLERILPAAQAFQEAVDSFQEWLGGTERQLAQLWHANGCVGRVQDAHRQTQALCQEIRGRLGELDGALESGQRVLDMVTGEEAQLAQEKLESLRMRYLIAGQSCADTEQRLAQTLEASSHLGSAQEELAPWLSRLEQELGCGDGQEPPLGTGDREKVWDTGQRLMCRCPREESRWG</sequence>
<name>A0A1V4KMU9_PATFA</name>
<dbReference type="InterPro" id="IPR002017">
    <property type="entry name" value="Spectrin_repeat"/>
</dbReference>
<evidence type="ECO:0000313" key="6">
    <source>
        <dbReference type="Proteomes" id="UP000190648"/>
    </source>
</evidence>
<evidence type="ECO:0000256" key="1">
    <source>
        <dbReference type="ARBA" id="ARBA00004496"/>
    </source>
</evidence>
<reference evidence="5 6" key="1">
    <citation type="submission" date="2016-02" db="EMBL/GenBank/DDBJ databases">
        <title>Band-tailed pigeon sequencing and assembly.</title>
        <authorList>
            <person name="Soares A.E."/>
            <person name="Novak B.J."/>
            <person name="Rice E.S."/>
            <person name="O'Connell B."/>
            <person name="Chang D."/>
            <person name="Weber S."/>
            <person name="Shapiro B."/>
        </authorList>
    </citation>
    <scope>NUCLEOTIDE SEQUENCE [LARGE SCALE GENOMIC DNA]</scope>
    <source>
        <strain evidence="5">BTP2013</strain>
        <tissue evidence="5">Blood</tissue>
    </source>
</reference>
<gene>
    <name evidence="5" type="ORF">AV530_009699</name>
</gene>
<dbReference type="InterPro" id="IPR050774">
    <property type="entry name" value="KCMF1/Dystrophin"/>
</dbReference>
<dbReference type="Gene3D" id="1.20.58.60">
    <property type="match status" value="2"/>
</dbReference>
<keyword evidence="3" id="KW-0106">Calcium</keyword>
<evidence type="ECO:0000313" key="5">
    <source>
        <dbReference type="EMBL" id="OPJ85731.1"/>
    </source>
</evidence>
<comment type="subcellular location">
    <subcellularLocation>
        <location evidence="1">Cytoplasm</location>
    </subcellularLocation>
</comment>